<reference evidence="6 7" key="1">
    <citation type="journal article" date="2014" name="Nature">
        <title>An environmental bacterial taxon with a large and distinct metabolic repertoire.</title>
        <authorList>
            <person name="Wilson M.C."/>
            <person name="Mori T."/>
            <person name="Ruckert C."/>
            <person name="Uria A.R."/>
            <person name="Helf M.J."/>
            <person name="Takada K."/>
            <person name="Gernert C."/>
            <person name="Steffens U.A."/>
            <person name="Heycke N."/>
            <person name="Schmitt S."/>
            <person name="Rinke C."/>
            <person name="Helfrich E.J."/>
            <person name="Brachmann A.O."/>
            <person name="Gurgui C."/>
            <person name="Wakimoto T."/>
            <person name="Kracht M."/>
            <person name="Crusemann M."/>
            <person name="Hentschel U."/>
            <person name="Abe I."/>
            <person name="Matsunaga S."/>
            <person name="Kalinowski J."/>
            <person name="Takeyama H."/>
            <person name="Piel J."/>
        </authorList>
    </citation>
    <scope>NUCLEOTIDE SEQUENCE [LARGE SCALE GENOMIC DNA]</scope>
    <source>
        <strain evidence="7">TSY1</strain>
    </source>
</reference>
<dbReference type="PANTHER" id="PTHR42847:SF4">
    <property type="entry name" value="ALKANESULFONATE MONOOXYGENASE-RELATED"/>
    <property type="match status" value="1"/>
</dbReference>
<name>W4L5E2_ENTF1</name>
<dbReference type="Pfam" id="PF00296">
    <property type="entry name" value="Bac_luciferase"/>
    <property type="match status" value="1"/>
</dbReference>
<keyword evidence="7" id="KW-1185">Reference proteome</keyword>
<evidence type="ECO:0000259" key="5">
    <source>
        <dbReference type="Pfam" id="PF00296"/>
    </source>
</evidence>
<gene>
    <name evidence="6" type="ORF">ETSY1_39875</name>
</gene>
<dbReference type="InterPro" id="IPR011251">
    <property type="entry name" value="Luciferase-like_dom"/>
</dbReference>
<protein>
    <recommendedName>
        <fullName evidence="5">Luciferase-like domain-containing protein</fullName>
    </recommendedName>
</protein>
<accession>W4L5E2</accession>
<sequence>MPYAMRANFGLSLSTRAVLFDWGTLDDLMEAAQTAEASGYFESIWVGDNLLSKPRVEAIVTLSALAARTEHVRLGTICLASFPLRDPILLALQWASLDVLSKGRTVLSVCNGGSALDGPQFAHELAVMGVASRERVGRVVEGIDILRRLWSEDRVSHNGTYYRFNDVDVLPKPVQQPVPILIAVNPKEEVVDASVTDRILQRVATHADGWQTDATPVETFRHRFDTIRHYAAEQGRDGDQLESCLHLMVNINEDRDRAFHEAATFLSAYYGAGAVSQERAEMWLAYGSPQAVIDKIAAYLDAGCTTPVLRFVSPHPTEQLQRCIDEVLPAFRSQST</sequence>
<dbReference type="Gene3D" id="3.20.20.30">
    <property type="entry name" value="Luciferase-like domain"/>
    <property type="match status" value="1"/>
</dbReference>
<keyword evidence="4" id="KW-0503">Monooxygenase</keyword>
<feature type="domain" description="Luciferase-like" evidence="5">
    <location>
        <begin position="23"/>
        <end position="304"/>
    </location>
</feature>
<dbReference type="GO" id="GO:0008726">
    <property type="term" value="F:alkanesulfonate monooxygenase activity"/>
    <property type="evidence" value="ECO:0007669"/>
    <property type="project" value="TreeGrafter"/>
</dbReference>
<dbReference type="InterPro" id="IPR036661">
    <property type="entry name" value="Luciferase-like_sf"/>
</dbReference>
<keyword evidence="2" id="KW-0288">FMN</keyword>
<evidence type="ECO:0000313" key="6">
    <source>
        <dbReference type="EMBL" id="ETW93288.1"/>
    </source>
</evidence>
<dbReference type="InterPro" id="IPR050172">
    <property type="entry name" value="SsuD_RutA_monooxygenase"/>
</dbReference>
<keyword evidence="3" id="KW-0560">Oxidoreductase</keyword>
<dbReference type="Proteomes" id="UP000019141">
    <property type="component" value="Unassembled WGS sequence"/>
</dbReference>
<evidence type="ECO:0000256" key="2">
    <source>
        <dbReference type="ARBA" id="ARBA00022643"/>
    </source>
</evidence>
<dbReference type="AlphaFoldDB" id="W4L5E2"/>
<evidence type="ECO:0000256" key="3">
    <source>
        <dbReference type="ARBA" id="ARBA00023002"/>
    </source>
</evidence>
<dbReference type="SUPFAM" id="SSF51679">
    <property type="entry name" value="Bacterial luciferase-like"/>
    <property type="match status" value="1"/>
</dbReference>
<dbReference type="PANTHER" id="PTHR42847">
    <property type="entry name" value="ALKANESULFONATE MONOOXYGENASE"/>
    <property type="match status" value="1"/>
</dbReference>
<proteinExistence type="predicted"/>
<comment type="caution">
    <text evidence="6">The sequence shown here is derived from an EMBL/GenBank/DDBJ whole genome shotgun (WGS) entry which is preliminary data.</text>
</comment>
<evidence type="ECO:0000256" key="1">
    <source>
        <dbReference type="ARBA" id="ARBA00022630"/>
    </source>
</evidence>
<dbReference type="GO" id="GO:0046306">
    <property type="term" value="P:alkanesulfonate catabolic process"/>
    <property type="evidence" value="ECO:0007669"/>
    <property type="project" value="TreeGrafter"/>
</dbReference>
<dbReference type="EMBL" id="AZHW01001265">
    <property type="protein sequence ID" value="ETW93288.1"/>
    <property type="molecule type" value="Genomic_DNA"/>
</dbReference>
<evidence type="ECO:0000256" key="4">
    <source>
        <dbReference type="ARBA" id="ARBA00023033"/>
    </source>
</evidence>
<organism evidence="6 7">
    <name type="scientific">Entotheonella factor</name>
    <dbReference type="NCBI Taxonomy" id="1429438"/>
    <lineage>
        <taxon>Bacteria</taxon>
        <taxon>Pseudomonadati</taxon>
        <taxon>Nitrospinota/Tectimicrobiota group</taxon>
        <taxon>Candidatus Tectimicrobiota</taxon>
        <taxon>Candidatus Entotheonellia</taxon>
        <taxon>Candidatus Entotheonellales</taxon>
        <taxon>Candidatus Entotheonellaceae</taxon>
        <taxon>Candidatus Entotheonella</taxon>
    </lineage>
</organism>
<evidence type="ECO:0000313" key="7">
    <source>
        <dbReference type="Proteomes" id="UP000019141"/>
    </source>
</evidence>
<dbReference type="HOGENOM" id="CLU_027853_7_2_7"/>
<keyword evidence="1" id="KW-0285">Flavoprotein</keyword>